<dbReference type="InterPro" id="IPR035896">
    <property type="entry name" value="AN1-like_Znf"/>
</dbReference>
<evidence type="ECO:0000313" key="7">
    <source>
        <dbReference type="EMBL" id="ENN72041.1"/>
    </source>
</evidence>
<dbReference type="SUPFAM" id="SSF118310">
    <property type="entry name" value="AN1-like Zinc finger"/>
    <property type="match status" value="2"/>
</dbReference>
<gene>
    <name evidence="7" type="ORF">YQE_11329</name>
</gene>
<keyword evidence="4" id="KW-0833">Ubl conjugation pathway</keyword>
<keyword evidence="2" id="KW-0132">Cell division</keyword>
<protein>
    <recommendedName>
        <fullName evidence="6">ZFAND1-like ubiquitin-like domain-containing protein</fullName>
    </recommendedName>
</protein>
<name>N6TUI7_DENPD</name>
<dbReference type="GO" id="GO:0005680">
    <property type="term" value="C:anaphase-promoting complex"/>
    <property type="evidence" value="ECO:0007669"/>
    <property type="project" value="InterPro"/>
</dbReference>
<dbReference type="PANTHER" id="PTHR14677:SF20">
    <property type="entry name" value="ZINC FINGER AN1-TYPE CONTAINING 2A-RELATED"/>
    <property type="match status" value="1"/>
</dbReference>
<accession>N6TUI7</accession>
<feature type="domain" description="ZFAND1-like ubiquitin-like" evidence="6">
    <location>
        <begin position="262"/>
        <end position="335"/>
    </location>
</feature>
<sequence>MSDSEVQIDGRFIDLTDDAWRYDKLPDEDIEVPLHELADPEADSGDVHLTLKEQEQKWGDIMLSALSEHHRYRKHPQFTMELPGLGERCTVNECLQLDFLPLRCQCGKVFCSQHLQSHSQTCSKSRMLTEDELKCFDNVLVCSQDGCKDHSIVPMICPRCAKHFCIKHRHLTTCQDKTQEELQLEKDKFLQPARQFEQAKTLVDQQIQRRLAEGRKKPKSKELADKVQLMKIKNKATGLKTIPVLDKVYFNIHVPGKVVPVFVSKNWSLGRAIDAIADECKLPNNNNKSNEKKLRLFRERHASDPQIISDDMSKRLSSLLAEKALVDGEDLVIQYVFV</sequence>
<evidence type="ECO:0000259" key="6">
    <source>
        <dbReference type="Pfam" id="PF25327"/>
    </source>
</evidence>
<dbReference type="GO" id="GO:0051301">
    <property type="term" value="P:cell division"/>
    <property type="evidence" value="ECO:0007669"/>
    <property type="project" value="UniProtKB-KW"/>
</dbReference>
<dbReference type="Pfam" id="PF05839">
    <property type="entry name" value="Apc13p"/>
    <property type="match status" value="1"/>
</dbReference>
<proteinExistence type="inferred from homology"/>
<dbReference type="InterPro" id="IPR057358">
    <property type="entry name" value="UBL_ZFAND1-like"/>
</dbReference>
<dbReference type="OrthoDB" id="25675at2759"/>
<reference evidence="7" key="1">
    <citation type="journal article" date="2013" name="Genome Biol.">
        <title>Draft genome of the mountain pine beetle, Dendroctonus ponderosae Hopkins, a major forest pest.</title>
        <authorList>
            <person name="Keeling C.I."/>
            <person name="Yuen M.M."/>
            <person name="Liao N.Y."/>
            <person name="Docking T.R."/>
            <person name="Chan S.K."/>
            <person name="Taylor G.A."/>
            <person name="Palmquist D.L."/>
            <person name="Jackman S.D."/>
            <person name="Nguyen A."/>
            <person name="Li M."/>
            <person name="Henderson H."/>
            <person name="Janes J.K."/>
            <person name="Zhao Y."/>
            <person name="Pandoh P."/>
            <person name="Moore R."/>
            <person name="Sperling F.A."/>
            <person name="Huber D.P."/>
            <person name="Birol I."/>
            <person name="Jones S.J."/>
            <person name="Bohlmann J."/>
        </authorList>
    </citation>
    <scope>NUCLEOTIDE SEQUENCE</scope>
</reference>
<organism evidence="7">
    <name type="scientific">Dendroctonus ponderosae</name>
    <name type="common">Mountain pine beetle</name>
    <dbReference type="NCBI Taxonomy" id="77166"/>
    <lineage>
        <taxon>Eukaryota</taxon>
        <taxon>Metazoa</taxon>
        <taxon>Ecdysozoa</taxon>
        <taxon>Arthropoda</taxon>
        <taxon>Hexapoda</taxon>
        <taxon>Insecta</taxon>
        <taxon>Pterygota</taxon>
        <taxon>Neoptera</taxon>
        <taxon>Endopterygota</taxon>
        <taxon>Coleoptera</taxon>
        <taxon>Polyphaga</taxon>
        <taxon>Cucujiformia</taxon>
        <taxon>Curculionidae</taxon>
        <taxon>Scolytinae</taxon>
        <taxon>Dendroctonus</taxon>
    </lineage>
</organism>
<dbReference type="OMA" id="KHIENNC"/>
<evidence type="ECO:0000256" key="1">
    <source>
        <dbReference type="ARBA" id="ARBA00006940"/>
    </source>
</evidence>
<dbReference type="Gene3D" id="4.10.1110.10">
    <property type="entry name" value="AN1-like Zinc finger"/>
    <property type="match status" value="2"/>
</dbReference>
<comment type="similarity">
    <text evidence="1">Belongs to the APC13 family.</text>
</comment>
<dbReference type="PANTHER" id="PTHR14677">
    <property type="entry name" value="ARSENITE INDUCUBLE RNA ASSOCIATED PROTEIN AIP-1-RELATED"/>
    <property type="match status" value="1"/>
</dbReference>
<dbReference type="AlphaFoldDB" id="N6TUI7"/>
<evidence type="ECO:0000256" key="3">
    <source>
        <dbReference type="ARBA" id="ARBA00022776"/>
    </source>
</evidence>
<keyword evidence="5" id="KW-0131">Cell cycle</keyword>
<evidence type="ECO:0000256" key="2">
    <source>
        <dbReference type="ARBA" id="ARBA00022618"/>
    </source>
</evidence>
<dbReference type="EMBL" id="KB741247">
    <property type="protein sequence ID" value="ENN72041.1"/>
    <property type="molecule type" value="Genomic_DNA"/>
</dbReference>
<keyword evidence="3" id="KW-0498">Mitosis</keyword>
<evidence type="ECO:0000256" key="4">
    <source>
        <dbReference type="ARBA" id="ARBA00022786"/>
    </source>
</evidence>
<dbReference type="GO" id="GO:0005737">
    <property type="term" value="C:cytoplasm"/>
    <property type="evidence" value="ECO:0007669"/>
    <property type="project" value="TreeGrafter"/>
</dbReference>
<dbReference type="HOGENOM" id="CLU_052358_0_0_1"/>
<dbReference type="InterPro" id="IPR008401">
    <property type="entry name" value="Apc13"/>
</dbReference>
<dbReference type="Pfam" id="PF25327">
    <property type="entry name" value="UBL_ZFAND1"/>
    <property type="match status" value="1"/>
</dbReference>
<evidence type="ECO:0000256" key="5">
    <source>
        <dbReference type="ARBA" id="ARBA00023306"/>
    </source>
</evidence>
<feature type="non-terminal residue" evidence="7">
    <location>
        <position position="1"/>
    </location>
</feature>